<feature type="region of interest" description="Disordered" evidence="5">
    <location>
        <begin position="167"/>
        <end position="189"/>
    </location>
</feature>
<organism evidence="7 8">
    <name type="scientific">Ramazzottius varieornatus</name>
    <name type="common">Water bear</name>
    <name type="synonym">Tardigrade</name>
    <dbReference type="NCBI Taxonomy" id="947166"/>
    <lineage>
        <taxon>Eukaryota</taxon>
        <taxon>Metazoa</taxon>
        <taxon>Ecdysozoa</taxon>
        <taxon>Tardigrada</taxon>
        <taxon>Eutardigrada</taxon>
        <taxon>Parachela</taxon>
        <taxon>Hypsibioidea</taxon>
        <taxon>Ramazzottiidae</taxon>
        <taxon>Ramazzottius</taxon>
    </lineage>
</organism>
<keyword evidence="2 4" id="KW-0694">RNA-binding</keyword>
<dbReference type="PANTHER" id="PTHR10501">
    <property type="entry name" value="U1 SMALL NUCLEAR RIBONUCLEOPROTEIN A/U2 SMALL NUCLEAR RIBONUCLEOPROTEIN B"/>
    <property type="match status" value="1"/>
</dbReference>
<accession>A0A1D1V230</accession>
<dbReference type="SUPFAM" id="SSF54928">
    <property type="entry name" value="RNA-binding domain, RBD"/>
    <property type="match status" value="1"/>
</dbReference>
<keyword evidence="3" id="KW-0539">Nucleus</keyword>
<dbReference type="GO" id="GO:0005634">
    <property type="term" value="C:nucleus"/>
    <property type="evidence" value="ECO:0007669"/>
    <property type="project" value="UniProtKB-SubCell"/>
</dbReference>
<dbReference type="AlphaFoldDB" id="A0A1D1V230"/>
<dbReference type="OrthoDB" id="431169at2759"/>
<proteinExistence type="predicted"/>
<feature type="compositionally biased region" description="Polar residues" evidence="5">
    <location>
        <begin position="43"/>
        <end position="74"/>
    </location>
</feature>
<comment type="subcellular location">
    <subcellularLocation>
        <location evidence="1">Nucleus</location>
    </subcellularLocation>
</comment>
<evidence type="ECO:0000313" key="8">
    <source>
        <dbReference type="Proteomes" id="UP000186922"/>
    </source>
</evidence>
<reference evidence="7 8" key="1">
    <citation type="journal article" date="2016" name="Nat. Commun.">
        <title>Extremotolerant tardigrade genome and improved radiotolerance of human cultured cells by tardigrade-unique protein.</title>
        <authorList>
            <person name="Hashimoto T."/>
            <person name="Horikawa D.D."/>
            <person name="Saito Y."/>
            <person name="Kuwahara H."/>
            <person name="Kozuka-Hata H."/>
            <person name="Shin-I T."/>
            <person name="Minakuchi Y."/>
            <person name="Ohishi K."/>
            <person name="Motoyama A."/>
            <person name="Aizu T."/>
            <person name="Enomoto A."/>
            <person name="Kondo K."/>
            <person name="Tanaka S."/>
            <person name="Hara Y."/>
            <person name="Koshikawa S."/>
            <person name="Sagara H."/>
            <person name="Miura T."/>
            <person name="Yokobori S."/>
            <person name="Miyagawa K."/>
            <person name="Suzuki Y."/>
            <person name="Kubo T."/>
            <person name="Oyama M."/>
            <person name="Kohara Y."/>
            <person name="Fujiyama A."/>
            <person name="Arakawa K."/>
            <person name="Katayama T."/>
            <person name="Toyoda A."/>
            <person name="Kunieda T."/>
        </authorList>
    </citation>
    <scope>NUCLEOTIDE SEQUENCE [LARGE SCALE GENOMIC DNA]</scope>
    <source>
        <strain evidence="7 8">YOKOZUNA-1</strain>
    </source>
</reference>
<feature type="compositionally biased region" description="Low complexity" evidence="5">
    <location>
        <begin position="176"/>
        <end position="189"/>
    </location>
</feature>
<keyword evidence="8" id="KW-1185">Reference proteome</keyword>
<sequence>MLISENERESESRGSDLSQAASSTSLDTPTSMTDQDDACHASLLNQTNGSRGVVRASNSDASETSLHGSDSNPDNEADEVRTLFVSGLPMDVKARELYHLFRGYDGYESSLLKVTGKVGKSVSPVGFVTFKSRMKAEIARQELQGTQFDLDLPQTLRLEFAKSNTKVPKPKSAHLNTTNGQGATSNNSNNTNLLFNPYYSHDLNGNMYCSGSENWPLGLYGDLSGLQQSQINGAAAAFHPNNSVNGAISFAHPLLASNALSAANAAASAQLLAATAAQGLLQSSPLGTGLSNLQMPVSNMVPCNTLFVANLGPYVSEADVKQIFSSFPGFSRCRVNTKGGSPVAFVDFSDIRCAGNAMVMLQGMQLSGSERSGIRIEYAKHKMADGATCSGTSHGPTNSQIDPGVATNGPSGL</sequence>
<protein>
    <recommendedName>
        <fullName evidence="6">RRM domain-containing protein</fullName>
    </recommendedName>
</protein>
<evidence type="ECO:0000256" key="2">
    <source>
        <dbReference type="ARBA" id="ARBA00022884"/>
    </source>
</evidence>
<dbReference type="PROSITE" id="PS50102">
    <property type="entry name" value="RRM"/>
    <property type="match status" value="2"/>
</dbReference>
<evidence type="ECO:0000313" key="7">
    <source>
        <dbReference type="EMBL" id="GAU92783.1"/>
    </source>
</evidence>
<dbReference type="SMART" id="SM00360">
    <property type="entry name" value="RRM"/>
    <property type="match status" value="2"/>
</dbReference>
<dbReference type="Gene3D" id="3.30.70.330">
    <property type="match status" value="2"/>
</dbReference>
<dbReference type="InterPro" id="IPR000504">
    <property type="entry name" value="RRM_dom"/>
</dbReference>
<dbReference type="InterPro" id="IPR035979">
    <property type="entry name" value="RBD_domain_sf"/>
</dbReference>
<dbReference type="FunFam" id="3.30.70.330:FF:000037">
    <property type="entry name" value="RNA-binding protein with multiple splicing 2"/>
    <property type="match status" value="1"/>
</dbReference>
<comment type="caution">
    <text evidence="7">The sequence shown here is derived from an EMBL/GenBank/DDBJ whole genome shotgun (WGS) entry which is preliminary data.</text>
</comment>
<evidence type="ECO:0000259" key="6">
    <source>
        <dbReference type="PROSITE" id="PS50102"/>
    </source>
</evidence>
<name>A0A1D1V230_RAMVA</name>
<dbReference type="Proteomes" id="UP000186922">
    <property type="component" value="Unassembled WGS sequence"/>
</dbReference>
<evidence type="ECO:0000256" key="3">
    <source>
        <dbReference type="ARBA" id="ARBA00023242"/>
    </source>
</evidence>
<dbReference type="GO" id="GO:0003723">
    <property type="term" value="F:RNA binding"/>
    <property type="evidence" value="ECO:0007669"/>
    <property type="project" value="UniProtKB-UniRule"/>
</dbReference>
<feature type="domain" description="RRM" evidence="6">
    <location>
        <begin position="81"/>
        <end position="163"/>
    </location>
</feature>
<dbReference type="EMBL" id="BDGG01000002">
    <property type="protein sequence ID" value="GAU92783.1"/>
    <property type="molecule type" value="Genomic_DNA"/>
</dbReference>
<feature type="compositionally biased region" description="Basic and acidic residues" evidence="5">
    <location>
        <begin position="1"/>
        <end position="14"/>
    </location>
</feature>
<feature type="region of interest" description="Disordered" evidence="5">
    <location>
        <begin position="1"/>
        <end position="77"/>
    </location>
</feature>
<dbReference type="Pfam" id="PF00076">
    <property type="entry name" value="RRM_1"/>
    <property type="match status" value="2"/>
</dbReference>
<dbReference type="STRING" id="947166.A0A1D1V230"/>
<feature type="compositionally biased region" description="Polar residues" evidence="5">
    <location>
        <begin position="389"/>
        <end position="401"/>
    </location>
</feature>
<evidence type="ECO:0000256" key="1">
    <source>
        <dbReference type="ARBA" id="ARBA00004123"/>
    </source>
</evidence>
<feature type="region of interest" description="Disordered" evidence="5">
    <location>
        <begin position="387"/>
        <end position="413"/>
    </location>
</feature>
<gene>
    <name evidence="7" type="primary">RvY_04822-1</name>
    <name evidence="7" type="synonym">RvY_04822.1</name>
    <name evidence="7" type="ORF">RvY_04822</name>
</gene>
<evidence type="ECO:0000256" key="5">
    <source>
        <dbReference type="SAM" id="MobiDB-lite"/>
    </source>
</evidence>
<dbReference type="InterPro" id="IPR012677">
    <property type="entry name" value="Nucleotide-bd_a/b_plait_sf"/>
</dbReference>
<feature type="compositionally biased region" description="Polar residues" evidence="5">
    <location>
        <begin position="16"/>
        <end position="33"/>
    </location>
</feature>
<evidence type="ECO:0000256" key="4">
    <source>
        <dbReference type="PROSITE-ProRule" id="PRU00176"/>
    </source>
</evidence>
<feature type="domain" description="RRM" evidence="6">
    <location>
        <begin position="304"/>
        <end position="381"/>
    </location>
</feature>